<gene>
    <name evidence="2" type="ORF">ERS007703_00970</name>
</gene>
<feature type="region of interest" description="Disordered" evidence="1">
    <location>
        <begin position="38"/>
        <end position="61"/>
    </location>
</feature>
<proteinExistence type="predicted"/>
<dbReference type="EMBL" id="CSAE01000071">
    <property type="protein sequence ID" value="COV26074.1"/>
    <property type="molecule type" value="Genomic_DNA"/>
</dbReference>
<protein>
    <submittedName>
        <fullName evidence="2">Uncharacterized protein</fullName>
    </submittedName>
</protein>
<evidence type="ECO:0000313" key="3">
    <source>
        <dbReference type="Proteomes" id="UP000038802"/>
    </source>
</evidence>
<evidence type="ECO:0000313" key="2">
    <source>
        <dbReference type="EMBL" id="COV26074.1"/>
    </source>
</evidence>
<reference evidence="3" key="1">
    <citation type="submission" date="2015-03" db="EMBL/GenBank/DDBJ databases">
        <authorList>
            <consortium name="Pathogen Informatics"/>
        </authorList>
    </citation>
    <scope>NUCLEOTIDE SEQUENCE [LARGE SCALE GENOMIC DNA]</scope>
    <source>
        <strain evidence="3">K00500041</strain>
    </source>
</reference>
<evidence type="ECO:0000256" key="1">
    <source>
        <dbReference type="SAM" id="MobiDB-lite"/>
    </source>
</evidence>
<name>A0A0U0QQ64_MYCTX</name>
<dbReference type="AlphaFoldDB" id="A0A0U0QQ64"/>
<dbReference type="Proteomes" id="UP000038802">
    <property type="component" value="Unassembled WGS sequence"/>
</dbReference>
<accession>A0A0U0QQ64</accession>
<organism evidence="2 3">
    <name type="scientific">Mycobacterium tuberculosis</name>
    <dbReference type="NCBI Taxonomy" id="1773"/>
    <lineage>
        <taxon>Bacteria</taxon>
        <taxon>Bacillati</taxon>
        <taxon>Actinomycetota</taxon>
        <taxon>Actinomycetes</taxon>
        <taxon>Mycobacteriales</taxon>
        <taxon>Mycobacteriaceae</taxon>
        <taxon>Mycobacterium</taxon>
        <taxon>Mycobacterium tuberculosis complex</taxon>
    </lineage>
</organism>
<sequence length="61" mass="6671">MHSGRNLLPVGQTLIAAEPPHFGHQLLHIVNPLRGNKVHANPGRLRPVGADQRFPAGQRQP</sequence>